<dbReference type="Proteomes" id="UP001634394">
    <property type="component" value="Unassembled WGS sequence"/>
</dbReference>
<organism evidence="1 2">
    <name type="scientific">Sinanodonta woodiana</name>
    <name type="common">Chinese pond mussel</name>
    <name type="synonym">Anodonta woodiana</name>
    <dbReference type="NCBI Taxonomy" id="1069815"/>
    <lineage>
        <taxon>Eukaryota</taxon>
        <taxon>Metazoa</taxon>
        <taxon>Spiralia</taxon>
        <taxon>Lophotrochozoa</taxon>
        <taxon>Mollusca</taxon>
        <taxon>Bivalvia</taxon>
        <taxon>Autobranchia</taxon>
        <taxon>Heteroconchia</taxon>
        <taxon>Palaeoheterodonta</taxon>
        <taxon>Unionida</taxon>
        <taxon>Unionoidea</taxon>
        <taxon>Unionidae</taxon>
        <taxon>Unioninae</taxon>
        <taxon>Sinanodonta</taxon>
    </lineage>
</organism>
<proteinExistence type="predicted"/>
<name>A0ABD3WHX3_SINWO</name>
<reference evidence="1 2" key="1">
    <citation type="submission" date="2024-11" db="EMBL/GenBank/DDBJ databases">
        <title>Chromosome-level genome assembly of the freshwater bivalve Anodonta woodiana.</title>
        <authorList>
            <person name="Chen X."/>
        </authorList>
    </citation>
    <scope>NUCLEOTIDE SEQUENCE [LARGE SCALE GENOMIC DNA]</scope>
    <source>
        <strain evidence="1">MN2024</strain>
        <tissue evidence="1">Gills</tissue>
    </source>
</reference>
<evidence type="ECO:0000313" key="1">
    <source>
        <dbReference type="EMBL" id="KAL3873136.1"/>
    </source>
</evidence>
<protein>
    <submittedName>
        <fullName evidence="1">Uncharacterized protein</fullName>
    </submittedName>
</protein>
<dbReference type="AlphaFoldDB" id="A0ABD3WHX3"/>
<comment type="caution">
    <text evidence="1">The sequence shown here is derived from an EMBL/GenBank/DDBJ whole genome shotgun (WGS) entry which is preliminary data.</text>
</comment>
<keyword evidence="2" id="KW-1185">Reference proteome</keyword>
<dbReference type="EMBL" id="JBJQND010000006">
    <property type="protein sequence ID" value="KAL3873136.1"/>
    <property type="molecule type" value="Genomic_DNA"/>
</dbReference>
<sequence>MKRLECELRNYCKDFETNKDLSSNCKTPETDVVDLVQTGFSGESDILGLDELFVKLKSRPAV</sequence>
<evidence type="ECO:0000313" key="2">
    <source>
        <dbReference type="Proteomes" id="UP001634394"/>
    </source>
</evidence>
<accession>A0ABD3WHX3</accession>
<gene>
    <name evidence="1" type="ORF">ACJMK2_036290</name>
</gene>